<keyword evidence="4" id="KW-1185">Reference proteome</keyword>
<feature type="domain" description="Phosphatidic acid phosphatase type 2/haloperoxidase" evidence="2">
    <location>
        <begin position="98"/>
        <end position="236"/>
    </location>
</feature>
<feature type="transmembrane region" description="Helical" evidence="1">
    <location>
        <begin position="61"/>
        <end position="86"/>
    </location>
</feature>
<feature type="transmembrane region" description="Helical" evidence="1">
    <location>
        <begin position="168"/>
        <end position="186"/>
    </location>
</feature>
<keyword evidence="1" id="KW-1133">Transmembrane helix</keyword>
<evidence type="ECO:0000256" key="1">
    <source>
        <dbReference type="SAM" id="Phobius"/>
    </source>
</evidence>
<keyword evidence="1" id="KW-0812">Transmembrane</keyword>
<accession>A0ABY4L5B5</accession>
<evidence type="ECO:0000313" key="3">
    <source>
        <dbReference type="EMBL" id="UPT22890.1"/>
    </source>
</evidence>
<name>A0ABY4L5B5_THEAE</name>
<sequence>MTSHRTVLPNVSATRSPAVWLVVAAAALAAVTWQVLAGGPVTALDWPVHAFVDPRQPEGPLLAAAVAVARLGQRLVTVPLLVGLALWAALRGRGFRPVLAVLTGLGSLAVLGTLLKVAVGRTPPVLGVDVVTPGLDNVAVWASAVLVPGAAPFEGYVSFPSGHSANAALTYPLAAWLLFGANGVFPHARRLRFALGCSLVPVAAVGTMMTVLDYHWLSESLGGWLLGAVVLLAARLVLGADGSAPAARRRAWTERRAVAGGPPGSG</sequence>
<dbReference type="SUPFAM" id="SSF48317">
    <property type="entry name" value="Acid phosphatase/Vanadium-dependent haloperoxidase"/>
    <property type="match status" value="1"/>
</dbReference>
<gene>
    <name evidence="3" type="ORF">FOF52_19680</name>
</gene>
<proteinExistence type="predicted"/>
<dbReference type="InterPro" id="IPR036938">
    <property type="entry name" value="PAP2/HPO_sf"/>
</dbReference>
<dbReference type="EMBL" id="CP051627">
    <property type="protein sequence ID" value="UPT22890.1"/>
    <property type="molecule type" value="Genomic_DNA"/>
</dbReference>
<feature type="transmembrane region" description="Helical" evidence="1">
    <location>
        <begin position="193"/>
        <end position="215"/>
    </location>
</feature>
<dbReference type="Proteomes" id="UP000832041">
    <property type="component" value="Chromosome"/>
</dbReference>
<reference evidence="3 4" key="1">
    <citation type="submission" date="2020-04" db="EMBL/GenBank/DDBJ databases">
        <title>Thermobifida alba genome sequencing and assembly.</title>
        <authorList>
            <person name="Luzics S."/>
            <person name="Horvath B."/>
            <person name="Nagy I."/>
            <person name="Toth A."/>
            <person name="Nagy I."/>
            <person name="Kukolya J."/>
        </authorList>
    </citation>
    <scope>NUCLEOTIDE SEQUENCE [LARGE SCALE GENOMIC DNA]</scope>
    <source>
        <strain evidence="3 4">DSM 43795</strain>
    </source>
</reference>
<protein>
    <submittedName>
        <fullName evidence="3">Phosphatase PAP2 family protein</fullName>
    </submittedName>
</protein>
<organism evidence="3 4">
    <name type="scientific">Thermobifida alba</name>
    <name type="common">Thermomonospora alba</name>
    <dbReference type="NCBI Taxonomy" id="53522"/>
    <lineage>
        <taxon>Bacteria</taxon>
        <taxon>Bacillati</taxon>
        <taxon>Actinomycetota</taxon>
        <taxon>Actinomycetes</taxon>
        <taxon>Streptosporangiales</taxon>
        <taxon>Nocardiopsidaceae</taxon>
        <taxon>Thermobifida</taxon>
    </lineage>
</organism>
<dbReference type="Gene3D" id="1.20.144.10">
    <property type="entry name" value="Phosphatidic acid phosphatase type 2/haloperoxidase"/>
    <property type="match status" value="1"/>
</dbReference>
<dbReference type="Pfam" id="PF01569">
    <property type="entry name" value="PAP2"/>
    <property type="match status" value="1"/>
</dbReference>
<feature type="transmembrane region" description="Helical" evidence="1">
    <location>
        <begin position="221"/>
        <end position="240"/>
    </location>
</feature>
<feature type="transmembrane region" description="Helical" evidence="1">
    <location>
        <begin position="98"/>
        <end position="119"/>
    </location>
</feature>
<evidence type="ECO:0000259" key="2">
    <source>
        <dbReference type="Pfam" id="PF01569"/>
    </source>
</evidence>
<dbReference type="InterPro" id="IPR000326">
    <property type="entry name" value="PAP2/HPO"/>
</dbReference>
<keyword evidence="1" id="KW-0472">Membrane</keyword>
<evidence type="ECO:0000313" key="4">
    <source>
        <dbReference type="Proteomes" id="UP000832041"/>
    </source>
</evidence>